<proteinExistence type="inferred from homology"/>
<dbReference type="GO" id="GO:0004896">
    <property type="term" value="F:cytokine receptor activity"/>
    <property type="evidence" value="ECO:0007669"/>
    <property type="project" value="TreeGrafter"/>
</dbReference>
<dbReference type="PROSITE" id="PS50853">
    <property type="entry name" value="FN3"/>
    <property type="match status" value="1"/>
</dbReference>
<feature type="transmembrane region" description="Helical" evidence="15">
    <location>
        <begin position="225"/>
        <end position="250"/>
    </location>
</feature>
<dbReference type="InterPro" id="IPR003961">
    <property type="entry name" value="FN3_dom"/>
</dbReference>
<evidence type="ECO:0000256" key="8">
    <source>
        <dbReference type="ARBA" id="ARBA00023084"/>
    </source>
</evidence>
<evidence type="ECO:0000256" key="9">
    <source>
        <dbReference type="ARBA" id="ARBA00023136"/>
    </source>
</evidence>
<dbReference type="PANTHER" id="PTHR20859:SF46">
    <property type="entry name" value="INTERFERON GAMMA RECEPTOR 2"/>
    <property type="match status" value="1"/>
</dbReference>
<comment type="subunit">
    <text evidence="4">Interacts with HSPE; the interaction, inhibited by heparin, promotes the generation of activated factor X and activates coagulation in the presence of activated factor VII.</text>
</comment>
<dbReference type="InterPro" id="IPR036116">
    <property type="entry name" value="FN3_sf"/>
</dbReference>
<keyword evidence="6" id="KW-0356">Hemostasis</keyword>
<keyword evidence="8" id="KW-0094">Blood coagulation</keyword>
<organism evidence="18 19">
    <name type="scientific">Cirrhinus molitorella</name>
    <name type="common">mud carp</name>
    <dbReference type="NCBI Taxonomy" id="172907"/>
    <lineage>
        <taxon>Eukaryota</taxon>
        <taxon>Metazoa</taxon>
        <taxon>Chordata</taxon>
        <taxon>Craniata</taxon>
        <taxon>Vertebrata</taxon>
        <taxon>Euteleostomi</taxon>
        <taxon>Actinopterygii</taxon>
        <taxon>Neopterygii</taxon>
        <taxon>Teleostei</taxon>
        <taxon>Ostariophysi</taxon>
        <taxon>Cypriniformes</taxon>
        <taxon>Cyprinidae</taxon>
        <taxon>Labeoninae</taxon>
        <taxon>Labeonini</taxon>
        <taxon>Cirrhinus</taxon>
    </lineage>
</organism>
<evidence type="ECO:0000256" key="12">
    <source>
        <dbReference type="ARBA" id="ARBA00023180"/>
    </source>
</evidence>
<evidence type="ECO:0000256" key="11">
    <source>
        <dbReference type="ARBA" id="ARBA00023157"/>
    </source>
</evidence>
<keyword evidence="13" id="KW-0449">Lipoprotein</keyword>
<evidence type="ECO:0000256" key="6">
    <source>
        <dbReference type="ARBA" id="ARBA00022696"/>
    </source>
</evidence>
<keyword evidence="10" id="KW-0564">Palmitate</keyword>
<evidence type="ECO:0000256" key="5">
    <source>
        <dbReference type="ARBA" id="ARBA00018722"/>
    </source>
</evidence>
<comment type="caution">
    <text evidence="18">The sequence shown here is derived from an EMBL/GenBank/DDBJ whole genome shotgun (WGS) entry which is preliminary data.</text>
</comment>
<feature type="signal peptide" evidence="16">
    <location>
        <begin position="1"/>
        <end position="24"/>
    </location>
</feature>
<dbReference type="InterPro" id="IPR013783">
    <property type="entry name" value="Ig-like_fold"/>
</dbReference>
<dbReference type="InterPro" id="IPR015373">
    <property type="entry name" value="Interferon/interleukin_rcp_dom"/>
</dbReference>
<feature type="domain" description="Fibronectin type-III" evidence="17">
    <location>
        <begin position="27"/>
        <end position="119"/>
    </location>
</feature>
<evidence type="ECO:0000259" key="17">
    <source>
        <dbReference type="PROSITE" id="PS50853"/>
    </source>
</evidence>
<reference evidence="18" key="1">
    <citation type="submission" date="2023-08" db="EMBL/GenBank/DDBJ databases">
        <title>Chromosome-level Genome Assembly of mud carp (Cirrhinus molitorella).</title>
        <authorList>
            <person name="Liu H."/>
        </authorList>
    </citation>
    <scope>NUCLEOTIDE SEQUENCE</scope>
    <source>
        <strain evidence="18">Prfri</strain>
        <tissue evidence="18">Muscle</tissue>
    </source>
</reference>
<keyword evidence="9 15" id="KW-0472">Membrane</keyword>
<dbReference type="Pfam" id="PF01108">
    <property type="entry name" value="Tissue_fac"/>
    <property type="match status" value="1"/>
</dbReference>
<protein>
    <recommendedName>
        <fullName evidence="5">Tissue factor</fullName>
    </recommendedName>
    <alternativeName>
        <fullName evidence="14">Coagulation factor III</fullName>
    </alternativeName>
</protein>
<dbReference type="Proteomes" id="UP001187343">
    <property type="component" value="Unassembled WGS sequence"/>
</dbReference>
<evidence type="ECO:0000256" key="14">
    <source>
        <dbReference type="ARBA" id="ARBA00031171"/>
    </source>
</evidence>
<evidence type="ECO:0000256" key="10">
    <source>
        <dbReference type="ARBA" id="ARBA00023139"/>
    </source>
</evidence>
<dbReference type="EMBL" id="JAUYZG010000006">
    <property type="protein sequence ID" value="KAK2905440.1"/>
    <property type="molecule type" value="Genomic_DNA"/>
</dbReference>
<dbReference type="Pfam" id="PF09294">
    <property type="entry name" value="Interfer-bind"/>
    <property type="match status" value="1"/>
</dbReference>
<dbReference type="SUPFAM" id="SSF49265">
    <property type="entry name" value="Fibronectin type III"/>
    <property type="match status" value="2"/>
</dbReference>
<dbReference type="InterPro" id="IPR001187">
    <property type="entry name" value="Tissue_factor"/>
</dbReference>
<comment type="similarity">
    <text evidence="3">Belongs to the tissue factor family.</text>
</comment>
<keyword evidence="19" id="KW-1185">Reference proteome</keyword>
<evidence type="ECO:0000256" key="15">
    <source>
        <dbReference type="SAM" id="Phobius"/>
    </source>
</evidence>
<sequence length="357" mass="40806">MMAVLSCLSVVLLFYIVCVKTVLSEKVPAPENVRAISLNMGLVLKWDPPQSTTNKLFNYTAEMKGWSKYETVCLSSSSLSCDFTDKVAIFGTYQLRVQAEVHGESSDWVETEELSVDLKTVISAPHVELRSRKGQTEVDITDPPMKRKNLRDVFGNISYLIRFWKKGETKKEEIRREQNRVMLPRLEPLVNYCVEVEILYLKNRSQTSNMTCLMNTPSDKVEPHVIIVVLLVSCLVVLVTVVLIFLAVWYGYKGCKIMFPDTDLPEDLKKFLSQRPQSSIPSTMQESTPVREHFCELRILHKEPNSFQDNQQIEGPIGIQTHKHECCIGADVKKNSEKKTEMINITTEQKLLLAERD</sequence>
<evidence type="ECO:0000256" key="2">
    <source>
        <dbReference type="ARBA" id="ARBA00004370"/>
    </source>
</evidence>
<dbReference type="GO" id="GO:0007596">
    <property type="term" value="P:blood coagulation"/>
    <property type="evidence" value="ECO:0007669"/>
    <property type="project" value="UniProtKB-KW"/>
</dbReference>
<dbReference type="Gene3D" id="2.60.40.10">
    <property type="entry name" value="Immunoglobulins"/>
    <property type="match status" value="2"/>
</dbReference>
<feature type="chain" id="PRO_5041731653" description="Tissue factor" evidence="16">
    <location>
        <begin position="25"/>
        <end position="357"/>
    </location>
</feature>
<comment type="function">
    <text evidence="1">Initiates blood coagulation by forming a complex with circulating factor VII or VIIa. The [TF:VIIa] complex activates factors IX or X by specific limited proteolysis. TF plays a role in normal hemostasis by initiating the cell-surface assembly and propagation of the coagulation protease cascade.</text>
</comment>
<keyword evidence="7 16" id="KW-0732">Signal</keyword>
<gene>
    <name evidence="18" type="ORF">Q8A67_007239</name>
</gene>
<evidence type="ECO:0000256" key="4">
    <source>
        <dbReference type="ARBA" id="ARBA00011184"/>
    </source>
</evidence>
<dbReference type="InterPro" id="IPR050650">
    <property type="entry name" value="Type-II_Cytokine-TF_Rcpt"/>
</dbReference>
<evidence type="ECO:0000256" key="3">
    <source>
        <dbReference type="ARBA" id="ARBA00009197"/>
    </source>
</evidence>
<evidence type="ECO:0000313" key="18">
    <source>
        <dbReference type="EMBL" id="KAK2905440.1"/>
    </source>
</evidence>
<dbReference type="PRINTS" id="PR00346">
    <property type="entry name" value="TISSUEFACTOR"/>
</dbReference>
<keyword evidence="15" id="KW-1133">Transmembrane helix</keyword>
<keyword evidence="11" id="KW-1015">Disulfide bond</keyword>
<dbReference type="AlphaFoldDB" id="A0AA88TSI0"/>
<keyword evidence="12" id="KW-0325">Glycoprotein</keyword>
<dbReference type="CDD" id="cd00063">
    <property type="entry name" value="FN3"/>
    <property type="match status" value="1"/>
</dbReference>
<dbReference type="PANTHER" id="PTHR20859">
    <property type="entry name" value="INTERFERON/INTERLEUKIN RECEPTOR"/>
    <property type="match status" value="1"/>
</dbReference>
<evidence type="ECO:0000256" key="7">
    <source>
        <dbReference type="ARBA" id="ARBA00022729"/>
    </source>
</evidence>
<evidence type="ECO:0000256" key="1">
    <source>
        <dbReference type="ARBA" id="ARBA00002201"/>
    </source>
</evidence>
<name>A0AA88TSI0_9TELE</name>
<evidence type="ECO:0000256" key="16">
    <source>
        <dbReference type="SAM" id="SignalP"/>
    </source>
</evidence>
<accession>A0AA88TSI0</accession>
<evidence type="ECO:0000313" key="19">
    <source>
        <dbReference type="Proteomes" id="UP001187343"/>
    </source>
</evidence>
<evidence type="ECO:0000256" key="13">
    <source>
        <dbReference type="ARBA" id="ARBA00023288"/>
    </source>
</evidence>
<dbReference type="GO" id="GO:0005886">
    <property type="term" value="C:plasma membrane"/>
    <property type="evidence" value="ECO:0007669"/>
    <property type="project" value="TreeGrafter"/>
</dbReference>
<keyword evidence="15" id="KW-0812">Transmembrane</keyword>
<comment type="subcellular location">
    <subcellularLocation>
        <location evidence="2">Membrane</location>
    </subcellularLocation>
</comment>